<evidence type="ECO:0000256" key="2">
    <source>
        <dbReference type="ARBA" id="ARBA00002107"/>
    </source>
</evidence>
<reference evidence="11" key="1">
    <citation type="submission" date="2016-12" db="EMBL/GenBank/DDBJ databases">
        <title>An insight into the sialome and mialome of the sand fly, Nyssomyia neivai.</title>
        <authorList>
            <person name="Sebastian V."/>
            <person name="Goulart T.M."/>
            <person name="Oliveira W."/>
            <person name="Calvo E."/>
            <person name="Oliveira L.F."/>
            <person name="Pinto M.C."/>
            <person name="Rosselino A.M."/>
            <person name="Ribeiro J.M."/>
        </authorList>
    </citation>
    <scope>NUCLEOTIDE SEQUENCE</scope>
</reference>
<evidence type="ECO:0000259" key="10">
    <source>
        <dbReference type="SMART" id="SM01174"/>
    </source>
</evidence>
<protein>
    <recommendedName>
        <fullName evidence="8">Ubiquitin carboxyl-terminal hydrolase MINDY</fullName>
        <ecNumber evidence="8">3.4.19.12</ecNumber>
    </recommendedName>
</protein>
<evidence type="ECO:0000256" key="6">
    <source>
        <dbReference type="ARBA" id="ARBA00022801"/>
    </source>
</evidence>
<comment type="similarity">
    <text evidence="3 8">Belongs to the MINDY deubiquitinase family. FAM188 subfamily.</text>
</comment>
<dbReference type="GO" id="GO:0006508">
    <property type="term" value="P:proteolysis"/>
    <property type="evidence" value="ECO:0007669"/>
    <property type="project" value="UniProtKB-KW"/>
</dbReference>
<evidence type="ECO:0000313" key="11">
    <source>
        <dbReference type="EMBL" id="JAV03589.1"/>
    </source>
</evidence>
<keyword evidence="7 8" id="KW-0788">Thiol protease</keyword>
<dbReference type="EMBL" id="GFDF01010495">
    <property type="protein sequence ID" value="JAV03589.1"/>
    <property type="molecule type" value="Transcribed_RNA"/>
</dbReference>
<accession>A0A1L8DAV1</accession>
<dbReference type="PANTHER" id="PTHR12473">
    <property type="entry name" value="UBIQUITIN CARBOXYL-TERMINAL HYDROLASE MINDY-4-RELATED"/>
    <property type="match status" value="1"/>
</dbReference>
<dbReference type="EC" id="3.4.19.12" evidence="8"/>
<dbReference type="GO" id="GO:0004843">
    <property type="term" value="F:cysteine-type deubiquitinase activity"/>
    <property type="evidence" value="ECO:0007669"/>
    <property type="project" value="UniProtKB-UniRule"/>
</dbReference>
<evidence type="ECO:0000256" key="7">
    <source>
        <dbReference type="ARBA" id="ARBA00022807"/>
    </source>
</evidence>
<proteinExistence type="inferred from homology"/>
<dbReference type="SMART" id="SM01174">
    <property type="entry name" value="DUF4205"/>
    <property type="match status" value="1"/>
</dbReference>
<evidence type="ECO:0000256" key="5">
    <source>
        <dbReference type="ARBA" id="ARBA00022786"/>
    </source>
</evidence>
<feature type="domain" description="Deubiquitinating enzyme MINDY-3/4 conserved" evidence="10">
    <location>
        <begin position="20"/>
        <end position="363"/>
    </location>
</feature>
<dbReference type="Pfam" id="PF13898">
    <property type="entry name" value="MINDY-3_4_CD"/>
    <property type="match status" value="1"/>
</dbReference>
<keyword evidence="6 8" id="KW-0378">Hydrolase</keyword>
<dbReference type="InterPro" id="IPR039785">
    <property type="entry name" value="MINY3/4"/>
</dbReference>
<evidence type="ECO:0000256" key="3">
    <source>
        <dbReference type="ARBA" id="ARBA00011074"/>
    </source>
</evidence>
<dbReference type="GO" id="GO:1990380">
    <property type="term" value="F:K48-linked deubiquitinase activity"/>
    <property type="evidence" value="ECO:0007669"/>
    <property type="project" value="UniProtKB-UniRule"/>
</dbReference>
<name>A0A1L8DAV1_9DIPT</name>
<keyword evidence="5 8" id="KW-0833">Ubl conjugation pathway</keyword>
<evidence type="ECO:0000256" key="9">
    <source>
        <dbReference type="SAM" id="MobiDB-lite"/>
    </source>
</evidence>
<dbReference type="GO" id="GO:0071108">
    <property type="term" value="P:protein K48-linked deubiquitination"/>
    <property type="evidence" value="ECO:0007669"/>
    <property type="project" value="InterPro"/>
</dbReference>
<sequence length="455" mass="51110">MEERLDDLTTKDRQELRNIRTLLWGSNDICPGIFDRWSQGFEFSDQESSALVQCQGGPCAVIAPVQAFLLKILLMDTPGGYSFSDLTVDKCRTVLIQAICNILMKCKETKYRIVTLRNPEVPCDVVDAARLNDPGASPSSSSPVAEATDGQQGTWDPDQFHERLTIGDMESIDEVEKFYLENMNLLTGQFGVLLLLYSVLATKGLENVVQELNDTSEPLIHGTYGYGSQGLINLMLTGRAVGHVWDNDEDVGGLKLRGINQQSDIGFITTMEQMRYCTVGSFYKNPKNPVWVMASETHLSVLFSTEKRLVSPETPSEIARRVFKSYDPDGNNFIPSVVLQDVLCTLDLVSDKEYVDIMRSKLDPENLGIILLNGFMDEFFPQEKRSMPDTFVLWHYNGIPGSNNGNKVKYSRGVAILLESDLKLMCNISNPMLMCLQTKWPNIEVNWQERTPSLN</sequence>
<dbReference type="SUPFAM" id="SSF47473">
    <property type="entry name" value="EF-hand"/>
    <property type="match status" value="1"/>
</dbReference>
<comment type="catalytic activity">
    <reaction evidence="1 8">
        <text>Thiol-dependent hydrolysis of ester, thioester, amide, peptide and isopeptide bonds formed by the C-terminal Gly of ubiquitin (a 76-residue protein attached to proteins as an intracellular targeting signal).</text>
        <dbReference type="EC" id="3.4.19.12"/>
    </reaction>
</comment>
<evidence type="ECO:0000256" key="4">
    <source>
        <dbReference type="ARBA" id="ARBA00022670"/>
    </source>
</evidence>
<comment type="function">
    <text evidence="2 8">Hydrolase that can remove 'Lys-48'-linked conjugated ubiquitin from proteins.</text>
</comment>
<organism evidence="11">
    <name type="scientific">Nyssomyia neivai</name>
    <dbReference type="NCBI Taxonomy" id="330878"/>
    <lineage>
        <taxon>Eukaryota</taxon>
        <taxon>Metazoa</taxon>
        <taxon>Ecdysozoa</taxon>
        <taxon>Arthropoda</taxon>
        <taxon>Hexapoda</taxon>
        <taxon>Insecta</taxon>
        <taxon>Pterygota</taxon>
        <taxon>Neoptera</taxon>
        <taxon>Endopterygota</taxon>
        <taxon>Diptera</taxon>
        <taxon>Nematocera</taxon>
        <taxon>Psychodoidea</taxon>
        <taxon>Psychodidae</taxon>
        <taxon>Nyssomyia</taxon>
    </lineage>
</organism>
<dbReference type="InterPro" id="IPR011992">
    <property type="entry name" value="EF-hand-dom_pair"/>
</dbReference>
<feature type="region of interest" description="Disordered" evidence="9">
    <location>
        <begin position="132"/>
        <end position="157"/>
    </location>
</feature>
<evidence type="ECO:0000256" key="8">
    <source>
        <dbReference type="RuleBase" id="RU367088"/>
    </source>
</evidence>
<dbReference type="InterPro" id="IPR025257">
    <property type="entry name" value="MINDY-3/4_CD"/>
</dbReference>
<keyword evidence="4 8" id="KW-0645">Protease</keyword>
<dbReference type="AlphaFoldDB" id="A0A1L8DAV1"/>
<dbReference type="PANTHER" id="PTHR12473:SF17">
    <property type="entry name" value="UBIQUITIN CARBOXYL-TERMINAL HYDROLASE MINDY-3"/>
    <property type="match status" value="1"/>
</dbReference>
<evidence type="ECO:0000256" key="1">
    <source>
        <dbReference type="ARBA" id="ARBA00000707"/>
    </source>
</evidence>